<evidence type="ECO:0000313" key="2">
    <source>
        <dbReference type="Proteomes" id="UP000244810"/>
    </source>
</evidence>
<proteinExistence type="predicted"/>
<sequence>MLSLDASIYGRRRLSWLEEPPSCAFEEGAGRDAQELARVRAKLAAGQALSAGDRQALLSALPAPERPGRPRKNRLALEDRDRTLALCAIAVREVYGLSLYRRDGARAADAPRQSACDAVADALKGHVIDGRTRSALGYSTIRLATRKSRIQAEWEWQFLLRNAEAAKARKRAIQKLMTSNFEE</sequence>
<dbReference type="AlphaFoldDB" id="A0A2T7ULQ6"/>
<evidence type="ECO:0000313" key="1">
    <source>
        <dbReference type="EMBL" id="PVE45632.1"/>
    </source>
</evidence>
<comment type="caution">
    <text evidence="1">The sequence shown here is derived from an EMBL/GenBank/DDBJ whole genome shotgun (WGS) entry which is preliminary data.</text>
</comment>
<organism evidence="1 2">
    <name type="scientific">Pararhodobacter aggregans</name>
    <dbReference type="NCBI Taxonomy" id="404875"/>
    <lineage>
        <taxon>Bacteria</taxon>
        <taxon>Pseudomonadati</taxon>
        <taxon>Pseudomonadota</taxon>
        <taxon>Alphaproteobacteria</taxon>
        <taxon>Rhodobacterales</taxon>
        <taxon>Paracoccaceae</taxon>
        <taxon>Pararhodobacter</taxon>
    </lineage>
</organism>
<dbReference type="Proteomes" id="UP000244810">
    <property type="component" value="Unassembled WGS sequence"/>
</dbReference>
<keyword evidence="2" id="KW-1185">Reference proteome</keyword>
<dbReference type="EMBL" id="QDDR01000013">
    <property type="protein sequence ID" value="PVE45632.1"/>
    <property type="molecule type" value="Genomic_DNA"/>
</dbReference>
<protein>
    <submittedName>
        <fullName evidence="1">Uncharacterized protein</fullName>
    </submittedName>
</protein>
<reference evidence="1 2" key="1">
    <citation type="journal article" date="2011" name="Syst. Appl. Microbiol.">
        <title>Defluviimonas denitrificans gen. nov., sp. nov., and Pararhodobacter aggregans gen. nov., sp. nov., non-phototrophic Rhodobacteraceae from the biofilter of a marine aquaculture.</title>
        <authorList>
            <person name="Foesel B.U."/>
            <person name="Drake H.L."/>
            <person name="Schramm A."/>
        </authorList>
    </citation>
    <scope>NUCLEOTIDE SEQUENCE [LARGE SCALE GENOMIC DNA]</scope>
    <source>
        <strain evidence="1 2">D1-19</strain>
    </source>
</reference>
<name>A0A2T7ULQ6_9RHOB</name>
<accession>A0A2T7ULQ6</accession>
<gene>
    <name evidence="1" type="ORF">DDE23_20425</name>
</gene>